<feature type="non-terminal residue" evidence="2">
    <location>
        <position position="36"/>
    </location>
</feature>
<dbReference type="EMBL" id="BRXZ01004503">
    <property type="protein sequence ID" value="GMH50149.1"/>
    <property type="molecule type" value="Genomic_DNA"/>
</dbReference>
<feature type="compositionally biased region" description="Polar residues" evidence="1">
    <location>
        <begin position="8"/>
        <end position="17"/>
    </location>
</feature>
<evidence type="ECO:0000313" key="2">
    <source>
        <dbReference type="EMBL" id="GMH50149.1"/>
    </source>
</evidence>
<comment type="caution">
    <text evidence="2">The sequence shown here is derived from an EMBL/GenBank/DDBJ whole genome shotgun (WGS) entry which is preliminary data.</text>
</comment>
<evidence type="ECO:0000313" key="3">
    <source>
        <dbReference type="Proteomes" id="UP001165082"/>
    </source>
</evidence>
<accession>A0A9W7DNG1</accession>
<dbReference type="Proteomes" id="UP001165082">
    <property type="component" value="Unassembled WGS sequence"/>
</dbReference>
<protein>
    <submittedName>
        <fullName evidence="2">Uncharacterized protein</fullName>
    </submittedName>
</protein>
<keyword evidence="3" id="KW-1185">Reference proteome</keyword>
<proteinExistence type="predicted"/>
<feature type="compositionally biased region" description="Basic and acidic residues" evidence="1">
    <location>
        <begin position="20"/>
        <end position="36"/>
    </location>
</feature>
<gene>
    <name evidence="2" type="ORF">TrRE_jg13003</name>
</gene>
<reference evidence="2" key="1">
    <citation type="submission" date="2022-07" db="EMBL/GenBank/DDBJ databases">
        <title>Genome analysis of Parmales, a sister group of diatoms, reveals the evolutionary specialization of diatoms from phago-mixotrophs to photoautotrophs.</title>
        <authorList>
            <person name="Ban H."/>
            <person name="Sato S."/>
            <person name="Yoshikawa S."/>
            <person name="Kazumasa Y."/>
            <person name="Nakamura Y."/>
            <person name="Ichinomiya M."/>
            <person name="Saitoh K."/>
            <person name="Sato N."/>
            <person name="Blanc-Mathieu R."/>
            <person name="Endo H."/>
            <person name="Kuwata A."/>
            <person name="Ogata H."/>
        </authorList>
    </citation>
    <scope>NUCLEOTIDE SEQUENCE</scope>
</reference>
<name>A0A9W7DNG1_9STRA</name>
<organism evidence="2 3">
    <name type="scientific">Triparma retinervis</name>
    <dbReference type="NCBI Taxonomy" id="2557542"/>
    <lineage>
        <taxon>Eukaryota</taxon>
        <taxon>Sar</taxon>
        <taxon>Stramenopiles</taxon>
        <taxon>Ochrophyta</taxon>
        <taxon>Bolidophyceae</taxon>
        <taxon>Parmales</taxon>
        <taxon>Triparmaceae</taxon>
        <taxon>Triparma</taxon>
    </lineage>
</organism>
<evidence type="ECO:0000256" key="1">
    <source>
        <dbReference type="SAM" id="MobiDB-lite"/>
    </source>
</evidence>
<feature type="region of interest" description="Disordered" evidence="1">
    <location>
        <begin position="1"/>
        <end position="36"/>
    </location>
</feature>
<sequence>MAKKRSPATATAPSTNGEPAWKRTKGEKCSDGWKSL</sequence>
<dbReference type="AlphaFoldDB" id="A0A9W7DNG1"/>